<dbReference type="PANTHER" id="PTHR13220">
    <property type="entry name" value="TIMELESS INTERACTING-RELATED"/>
    <property type="match status" value="1"/>
</dbReference>
<dbReference type="AlphaFoldDB" id="A0A812BH30"/>
<dbReference type="GO" id="GO:0006974">
    <property type="term" value="P:DNA damage response"/>
    <property type="evidence" value="ECO:0007669"/>
    <property type="project" value="UniProtKB-KW"/>
</dbReference>
<accession>A0A812BH30</accession>
<keyword evidence="4 6" id="KW-0539">Nucleus</keyword>
<feature type="domain" description="Chromosome segregation in meiosis protein 3" evidence="8">
    <location>
        <begin position="70"/>
        <end position="151"/>
    </location>
</feature>
<dbReference type="GO" id="GO:0003677">
    <property type="term" value="F:DNA binding"/>
    <property type="evidence" value="ECO:0007669"/>
    <property type="project" value="TreeGrafter"/>
</dbReference>
<dbReference type="GO" id="GO:0031297">
    <property type="term" value="P:replication fork processing"/>
    <property type="evidence" value="ECO:0007669"/>
    <property type="project" value="UniProtKB-UniRule"/>
</dbReference>
<evidence type="ECO:0000313" key="10">
    <source>
        <dbReference type="Proteomes" id="UP000597762"/>
    </source>
</evidence>
<dbReference type="InterPro" id="IPR012923">
    <property type="entry name" value="Csm3"/>
</dbReference>
<name>A0A812BH30_ACAPH</name>
<evidence type="ECO:0000256" key="3">
    <source>
        <dbReference type="ARBA" id="ARBA00022763"/>
    </source>
</evidence>
<dbReference type="InterPro" id="IPR040038">
    <property type="entry name" value="TIPIN/Csm3/Swi3"/>
</dbReference>
<dbReference type="GO" id="GO:0000076">
    <property type="term" value="P:DNA replication checkpoint signaling"/>
    <property type="evidence" value="ECO:0007669"/>
    <property type="project" value="UniProtKB-UniRule"/>
</dbReference>
<dbReference type="Pfam" id="PF07962">
    <property type="entry name" value="Swi3"/>
    <property type="match status" value="1"/>
</dbReference>
<protein>
    <recommendedName>
        <fullName evidence="6">TIMELESS-interacting protein</fullName>
    </recommendedName>
</protein>
<keyword evidence="5 6" id="KW-0131">Cell cycle</keyword>
<organism evidence="9 10">
    <name type="scientific">Acanthosepion pharaonis</name>
    <name type="common">Pharaoh cuttlefish</name>
    <name type="synonym">Sepia pharaonis</name>
    <dbReference type="NCBI Taxonomy" id="158019"/>
    <lineage>
        <taxon>Eukaryota</taxon>
        <taxon>Metazoa</taxon>
        <taxon>Spiralia</taxon>
        <taxon>Lophotrochozoa</taxon>
        <taxon>Mollusca</taxon>
        <taxon>Cephalopoda</taxon>
        <taxon>Coleoidea</taxon>
        <taxon>Decapodiformes</taxon>
        <taxon>Sepiida</taxon>
        <taxon>Sepiina</taxon>
        <taxon>Sepiidae</taxon>
        <taxon>Acanthosepion</taxon>
    </lineage>
</organism>
<dbReference type="GO" id="GO:0043111">
    <property type="term" value="P:replication fork arrest"/>
    <property type="evidence" value="ECO:0007669"/>
    <property type="project" value="TreeGrafter"/>
</dbReference>
<comment type="caution">
    <text evidence="9">The sequence shown here is derived from an EMBL/GenBank/DDBJ whole genome shotgun (WGS) entry which is preliminary data.</text>
</comment>
<evidence type="ECO:0000256" key="6">
    <source>
        <dbReference type="RuleBase" id="RU366049"/>
    </source>
</evidence>
<reference evidence="9" key="1">
    <citation type="submission" date="2021-01" db="EMBL/GenBank/DDBJ databases">
        <authorList>
            <person name="Li R."/>
            <person name="Bekaert M."/>
        </authorList>
    </citation>
    <scope>NUCLEOTIDE SEQUENCE</scope>
    <source>
        <strain evidence="9">Farmed</strain>
    </source>
</reference>
<comment type="subcellular location">
    <subcellularLocation>
        <location evidence="1 6">Nucleus</location>
    </subcellularLocation>
</comment>
<feature type="region of interest" description="Disordered" evidence="7">
    <location>
        <begin position="20"/>
        <end position="48"/>
    </location>
</feature>
<evidence type="ECO:0000256" key="2">
    <source>
        <dbReference type="ARBA" id="ARBA00006075"/>
    </source>
</evidence>
<dbReference type="PANTHER" id="PTHR13220:SF11">
    <property type="entry name" value="TIMELESS-INTERACTING PROTEIN"/>
    <property type="match status" value="1"/>
</dbReference>
<dbReference type="EMBL" id="CAHIKZ030000729">
    <property type="protein sequence ID" value="CAE1235957.1"/>
    <property type="molecule type" value="Genomic_DNA"/>
</dbReference>
<proteinExistence type="inferred from homology"/>
<keyword evidence="10" id="KW-1185">Reference proteome</keyword>
<sequence length="260" mass="29530">MSICERKILYTTFISELSKQNGNNPEDVGAEQNPVESTENQEEENTFDASMSAKLAKGAAKKVVRNPQPKLDPQRLSSERGIAILPKLFENVKFKGKGYEAQDLEKVIKGLEHWAHRLFPKRTFDECLQTIEKLGNRREVKTCIKKIRLDMPVLDEDFVSKPEEVIRNSEDIGDLDEITEAEHAFDKMMQTPTSSQFTSLSSSPGNLLPSSQPNCSSKSKTVSQTLSNTCSYIFHNYLKGLFWKTEKTNVRSNHNMHRTT</sequence>
<dbReference type="GO" id="GO:0031298">
    <property type="term" value="C:replication fork protection complex"/>
    <property type="evidence" value="ECO:0007669"/>
    <property type="project" value="TreeGrafter"/>
</dbReference>
<dbReference type="Proteomes" id="UP000597762">
    <property type="component" value="Unassembled WGS sequence"/>
</dbReference>
<evidence type="ECO:0000256" key="5">
    <source>
        <dbReference type="ARBA" id="ARBA00023306"/>
    </source>
</evidence>
<comment type="function">
    <text evidence="6">Plays an important role in the control of DNA replication and the maintenance of replication fork stability.</text>
</comment>
<evidence type="ECO:0000256" key="7">
    <source>
        <dbReference type="SAM" id="MobiDB-lite"/>
    </source>
</evidence>
<evidence type="ECO:0000259" key="8">
    <source>
        <dbReference type="Pfam" id="PF07962"/>
    </source>
</evidence>
<feature type="region of interest" description="Disordered" evidence="7">
    <location>
        <begin position="192"/>
        <end position="220"/>
    </location>
</feature>
<dbReference type="OrthoDB" id="437078at2759"/>
<evidence type="ECO:0000256" key="1">
    <source>
        <dbReference type="ARBA" id="ARBA00004123"/>
    </source>
</evidence>
<feature type="compositionally biased region" description="Low complexity" evidence="7">
    <location>
        <begin position="192"/>
        <end position="213"/>
    </location>
</feature>
<keyword evidence="3 6" id="KW-0227">DNA damage</keyword>
<evidence type="ECO:0000256" key="4">
    <source>
        <dbReference type="ARBA" id="ARBA00023242"/>
    </source>
</evidence>
<comment type="similarity">
    <text evidence="2 6">Belongs to the CSM3 family.</text>
</comment>
<evidence type="ECO:0000313" key="9">
    <source>
        <dbReference type="EMBL" id="CAE1235957.1"/>
    </source>
</evidence>
<gene>
    <name evidence="9" type="ORF">SPHA_19993</name>
</gene>